<organism evidence="2 3">
    <name type="scientific">Linnemannia gamsii</name>
    <dbReference type="NCBI Taxonomy" id="64522"/>
    <lineage>
        <taxon>Eukaryota</taxon>
        <taxon>Fungi</taxon>
        <taxon>Fungi incertae sedis</taxon>
        <taxon>Mucoromycota</taxon>
        <taxon>Mortierellomycotina</taxon>
        <taxon>Mortierellomycetes</taxon>
        <taxon>Mortierellales</taxon>
        <taxon>Mortierellaceae</taxon>
        <taxon>Linnemannia</taxon>
    </lineage>
</organism>
<feature type="compositionally biased region" description="Polar residues" evidence="1">
    <location>
        <begin position="361"/>
        <end position="377"/>
    </location>
</feature>
<evidence type="ECO:0000313" key="2">
    <source>
        <dbReference type="EMBL" id="KAG0315500.1"/>
    </source>
</evidence>
<sequence length="434" mass="48860">MTNWPYTLQQIKEKLRSQGRLPYRRNQVAPLRLSMDPRNNTEVQPQKDAQQSAGTAGQIAVQIELAELSAAEGQEITPQTNRASDDPPSTEQDFHLPYMSEFGVIGFQMGGRNDSPSSSEKFIWWDYEETSEGVFSRERWRRALCSWPGLIHLCKYVITTSLGLVTILAIALTASGRIKNHQQVSDTIPESLADNIMEAQIVVVKDFNRFQKSTFTKGNYAQLEQHPQLKTSSKIPIWTQPIRQGCFPEKCDIEDLGKEYFAFMHPESFGITLPHNWPSLCNSCIEISRNQFVYKTKVRILGDLSTCFADVSQPDSSVVPIPGASTPTSTTQSIPRPLPSTPIHKAHRHKSKRLGTLPNPYLSSQKNPSKIQTRQETSALLSSDHLVQDPTMASSPYLIVDPSTFNNLTMYDTQAALHEMDLLQVQFRFVLCDS</sequence>
<feature type="compositionally biased region" description="Polar residues" evidence="1">
    <location>
        <begin position="37"/>
        <end position="55"/>
    </location>
</feature>
<dbReference type="AlphaFoldDB" id="A0A9P6UR12"/>
<protein>
    <submittedName>
        <fullName evidence="2">Uncharacterized protein</fullName>
    </submittedName>
</protein>
<evidence type="ECO:0000313" key="3">
    <source>
        <dbReference type="Proteomes" id="UP000823405"/>
    </source>
</evidence>
<dbReference type="EMBL" id="JAAAIN010000369">
    <property type="protein sequence ID" value="KAG0315500.1"/>
    <property type="molecule type" value="Genomic_DNA"/>
</dbReference>
<name>A0A9P6UR12_9FUNG</name>
<dbReference type="Proteomes" id="UP000823405">
    <property type="component" value="Unassembled WGS sequence"/>
</dbReference>
<feature type="compositionally biased region" description="Polar residues" evidence="1">
    <location>
        <begin position="325"/>
        <end position="334"/>
    </location>
</feature>
<gene>
    <name evidence="2" type="ORF">BGZ97_008155</name>
</gene>
<dbReference type="OrthoDB" id="2410246at2759"/>
<feature type="region of interest" description="Disordered" evidence="1">
    <location>
        <begin position="319"/>
        <end position="377"/>
    </location>
</feature>
<evidence type="ECO:0000256" key="1">
    <source>
        <dbReference type="SAM" id="MobiDB-lite"/>
    </source>
</evidence>
<comment type="caution">
    <text evidence="2">The sequence shown here is derived from an EMBL/GenBank/DDBJ whole genome shotgun (WGS) entry which is preliminary data.</text>
</comment>
<feature type="region of interest" description="Disordered" evidence="1">
    <location>
        <begin position="17"/>
        <end position="56"/>
    </location>
</feature>
<reference evidence="2" key="1">
    <citation type="journal article" date="2020" name="Fungal Divers.">
        <title>Resolving the Mortierellaceae phylogeny through synthesis of multi-gene phylogenetics and phylogenomics.</title>
        <authorList>
            <person name="Vandepol N."/>
            <person name="Liber J."/>
            <person name="Desiro A."/>
            <person name="Na H."/>
            <person name="Kennedy M."/>
            <person name="Barry K."/>
            <person name="Grigoriev I.V."/>
            <person name="Miller A.N."/>
            <person name="O'Donnell K."/>
            <person name="Stajich J.E."/>
            <person name="Bonito G."/>
        </authorList>
    </citation>
    <scope>NUCLEOTIDE SEQUENCE</scope>
    <source>
        <strain evidence="2">NVP60</strain>
    </source>
</reference>
<proteinExistence type="predicted"/>
<keyword evidence="3" id="KW-1185">Reference proteome</keyword>
<feature type="compositionally biased region" description="Basic residues" evidence="1">
    <location>
        <begin position="344"/>
        <end position="353"/>
    </location>
</feature>
<accession>A0A9P6UR12</accession>